<evidence type="ECO:0000256" key="1">
    <source>
        <dbReference type="SAM" id="SignalP"/>
    </source>
</evidence>
<accession>A0AB39W446</accession>
<feature type="chain" id="PRO_5044304877" evidence="1">
    <location>
        <begin position="20"/>
        <end position="77"/>
    </location>
</feature>
<protein>
    <submittedName>
        <fullName evidence="2">Uncharacterized protein</fullName>
    </submittedName>
</protein>
<evidence type="ECO:0000313" key="2">
    <source>
        <dbReference type="EMBL" id="XDU95835.1"/>
    </source>
</evidence>
<name>A0AB39W446_9FLAO</name>
<keyword evidence="1" id="KW-0732">Signal</keyword>
<gene>
    <name evidence="2" type="ORF">AB3G34_01635</name>
</gene>
<sequence>MKKIITLLAIALFTINASAQDAKPAKKEKTKKESCCMAKESDAKTMSAEDVAKCQVKCKADGKKCSAKTSKKEGKKC</sequence>
<dbReference type="AlphaFoldDB" id="A0AB39W446"/>
<proteinExistence type="predicted"/>
<reference evidence="2" key="1">
    <citation type="submission" date="2024-07" db="EMBL/GenBank/DDBJ databases">
        <authorList>
            <person name="Biller S.J."/>
        </authorList>
    </citation>
    <scope>NUCLEOTIDE SEQUENCE</scope>
    <source>
        <strain evidence="2">WC2409</strain>
    </source>
</reference>
<organism evidence="2">
    <name type="scientific">Flavobacterium sp. WC2409</name>
    <dbReference type="NCBI Taxonomy" id="3234139"/>
    <lineage>
        <taxon>Bacteria</taxon>
        <taxon>Pseudomonadati</taxon>
        <taxon>Bacteroidota</taxon>
        <taxon>Flavobacteriia</taxon>
        <taxon>Flavobacteriales</taxon>
        <taxon>Flavobacteriaceae</taxon>
        <taxon>Flavobacterium</taxon>
    </lineage>
</organism>
<feature type="signal peptide" evidence="1">
    <location>
        <begin position="1"/>
        <end position="19"/>
    </location>
</feature>
<dbReference type="EMBL" id="CP165625">
    <property type="protein sequence ID" value="XDU95835.1"/>
    <property type="molecule type" value="Genomic_DNA"/>
</dbReference>
<dbReference type="RefSeq" id="WP_367773871.1">
    <property type="nucleotide sequence ID" value="NZ_CP165625.1"/>
</dbReference>